<dbReference type="AlphaFoldDB" id="A0A9X2AK34"/>
<dbReference type="EMBL" id="JAKQYM010000001">
    <property type="protein sequence ID" value="MCI2227730.1"/>
    <property type="molecule type" value="Genomic_DNA"/>
</dbReference>
<keyword evidence="4" id="KW-1185">Reference proteome</keyword>
<dbReference type="InterPro" id="IPR005182">
    <property type="entry name" value="YdbS-like_PH"/>
</dbReference>
<dbReference type="Proteomes" id="UP001139369">
    <property type="component" value="Unassembled WGS sequence"/>
</dbReference>
<protein>
    <submittedName>
        <fullName evidence="3">PH domain-containing protein</fullName>
    </submittedName>
</protein>
<keyword evidence="1" id="KW-0472">Membrane</keyword>
<feature type="transmembrane region" description="Helical" evidence="1">
    <location>
        <begin position="28"/>
        <end position="47"/>
    </location>
</feature>
<evidence type="ECO:0000256" key="1">
    <source>
        <dbReference type="SAM" id="Phobius"/>
    </source>
</evidence>
<reference evidence="3" key="1">
    <citation type="submission" date="2022-02" db="EMBL/GenBank/DDBJ databases">
        <title>Polaribacter sp. MSW13, isolated from seawater.</title>
        <authorList>
            <person name="Kristyanto S."/>
            <person name="Jung J."/>
            <person name="Jeon C.O."/>
        </authorList>
    </citation>
    <scope>NUCLEOTIDE SEQUENCE</scope>
    <source>
        <strain evidence="3">MSW13</strain>
    </source>
</reference>
<accession>A0A9X2AK34</accession>
<keyword evidence="1" id="KW-0812">Transmembrane</keyword>
<dbReference type="RefSeq" id="WP_242176852.1">
    <property type="nucleotide sequence ID" value="NZ_JAKQYM010000001.1"/>
</dbReference>
<proteinExistence type="predicted"/>
<dbReference type="PANTHER" id="PTHR34473">
    <property type="entry name" value="UPF0699 TRANSMEMBRANE PROTEIN YDBS"/>
    <property type="match status" value="1"/>
</dbReference>
<comment type="caution">
    <text evidence="3">The sequence shown here is derived from an EMBL/GenBank/DDBJ whole genome shotgun (WGS) entry which is preliminary data.</text>
</comment>
<evidence type="ECO:0000313" key="3">
    <source>
        <dbReference type="EMBL" id="MCI2227730.1"/>
    </source>
</evidence>
<dbReference type="PANTHER" id="PTHR34473:SF2">
    <property type="entry name" value="UPF0699 TRANSMEMBRANE PROTEIN YDBT"/>
    <property type="match status" value="1"/>
</dbReference>
<evidence type="ECO:0000313" key="4">
    <source>
        <dbReference type="Proteomes" id="UP001139369"/>
    </source>
</evidence>
<keyword evidence="1" id="KW-1133">Transmembrane helix</keyword>
<feature type="transmembrane region" description="Helical" evidence="1">
    <location>
        <begin position="59"/>
        <end position="82"/>
    </location>
</feature>
<dbReference type="Pfam" id="PF03703">
    <property type="entry name" value="bPH_2"/>
    <property type="match status" value="1"/>
</dbReference>
<sequence length="167" mass="19472">MFVNKSVSSFPSVTEIIFKNINKNYLKVILLNIVLLFSGVLTGLFLIDFFNLFEEVHNYMYLIYITYTVVFIIITLLFFVGFKKRKFAVREKDISYKRGIFFKKLTTVPFSRIQHIEVDEALFSRFFKLASLSVYTAGDSSDDLVIKGITKKEALEIKEFISQKINE</sequence>
<evidence type="ECO:0000259" key="2">
    <source>
        <dbReference type="Pfam" id="PF03703"/>
    </source>
</evidence>
<name>A0A9X2AK34_9FLAO</name>
<organism evidence="3 4">
    <name type="scientific">Polaribacter marinus</name>
    <dbReference type="NCBI Taxonomy" id="2916838"/>
    <lineage>
        <taxon>Bacteria</taxon>
        <taxon>Pseudomonadati</taxon>
        <taxon>Bacteroidota</taxon>
        <taxon>Flavobacteriia</taxon>
        <taxon>Flavobacteriales</taxon>
        <taxon>Flavobacteriaceae</taxon>
    </lineage>
</organism>
<feature type="domain" description="YdbS-like PH" evidence="2">
    <location>
        <begin position="85"/>
        <end position="161"/>
    </location>
</feature>
<gene>
    <name evidence="3" type="ORF">MC378_01035</name>
</gene>